<proteinExistence type="predicted"/>
<dbReference type="EMBL" id="FNUT01000011">
    <property type="protein sequence ID" value="SEG61927.1"/>
    <property type="molecule type" value="Genomic_DNA"/>
</dbReference>
<organism evidence="1 2">
    <name type="scientific">Sphingobacterium lactis</name>
    <dbReference type="NCBI Taxonomy" id="797291"/>
    <lineage>
        <taxon>Bacteria</taxon>
        <taxon>Pseudomonadati</taxon>
        <taxon>Bacteroidota</taxon>
        <taxon>Sphingobacteriia</taxon>
        <taxon>Sphingobacteriales</taxon>
        <taxon>Sphingobacteriaceae</taxon>
        <taxon>Sphingobacterium</taxon>
    </lineage>
</organism>
<accession>A0A1H6BNE7</accession>
<evidence type="ECO:0000313" key="2">
    <source>
        <dbReference type="Proteomes" id="UP000236731"/>
    </source>
</evidence>
<reference evidence="2" key="1">
    <citation type="submission" date="2016-10" db="EMBL/GenBank/DDBJ databases">
        <authorList>
            <person name="Varghese N."/>
            <person name="Submissions S."/>
        </authorList>
    </citation>
    <scope>NUCLEOTIDE SEQUENCE [LARGE SCALE GENOMIC DNA]</scope>
    <source>
        <strain evidence="2">DSM 22361</strain>
    </source>
</reference>
<gene>
    <name evidence="1" type="ORF">SAMN05421877_1114</name>
</gene>
<evidence type="ECO:0000313" key="1">
    <source>
        <dbReference type="EMBL" id="SEG61927.1"/>
    </source>
</evidence>
<protein>
    <submittedName>
        <fullName evidence="1">Uncharacterized protein</fullName>
    </submittedName>
</protein>
<name>A0A1H6BNE7_9SPHI</name>
<keyword evidence="2" id="KW-1185">Reference proteome</keyword>
<dbReference type="AlphaFoldDB" id="A0A1H6BNE7"/>
<sequence length="47" mass="5235">MGNEPYEGYGHPIVHHEAGMVGMGKAMPLQQQYGYAMTIDNRIILNT</sequence>
<dbReference type="Proteomes" id="UP000236731">
    <property type="component" value="Unassembled WGS sequence"/>
</dbReference>